<proteinExistence type="predicted"/>
<reference evidence="2" key="1">
    <citation type="journal article" date="2025" name="Foods">
        <title>Unveiling the Microbial Signatures of Arabica Coffee Cherries: Insights into Ripeness Specific Diversity, Functional Traits, and Implications for Quality and Safety.</title>
        <authorList>
            <consortium name="RefSeq"/>
            <person name="Tenea G.N."/>
            <person name="Cifuentes V."/>
            <person name="Reyes P."/>
            <person name="Cevallos-Vallejos M."/>
        </authorList>
    </citation>
    <scope>NUCLEOTIDE SEQUENCE [LARGE SCALE GENOMIC DNA]</scope>
</reference>
<reference evidence="3" key="2">
    <citation type="submission" date="2025-08" db="UniProtKB">
        <authorList>
            <consortium name="RefSeq"/>
        </authorList>
    </citation>
    <scope>IDENTIFICATION</scope>
    <source>
        <tissue evidence="3">Leaves</tissue>
    </source>
</reference>
<accession>A0A6P6USF9</accession>
<dbReference type="Proteomes" id="UP001652660">
    <property type="component" value="Chromosome 10c"/>
</dbReference>
<dbReference type="OrthoDB" id="1742963at2759"/>
<dbReference type="PANTHER" id="PTHR33116:SF86">
    <property type="entry name" value="REVERSE TRANSCRIPTASE DOMAIN-CONTAINING PROTEIN"/>
    <property type="match status" value="1"/>
</dbReference>
<organism evidence="2 3">
    <name type="scientific">Coffea arabica</name>
    <name type="common">Arabian coffee</name>
    <dbReference type="NCBI Taxonomy" id="13443"/>
    <lineage>
        <taxon>Eukaryota</taxon>
        <taxon>Viridiplantae</taxon>
        <taxon>Streptophyta</taxon>
        <taxon>Embryophyta</taxon>
        <taxon>Tracheophyta</taxon>
        <taxon>Spermatophyta</taxon>
        <taxon>Magnoliopsida</taxon>
        <taxon>eudicotyledons</taxon>
        <taxon>Gunneridae</taxon>
        <taxon>Pentapetalae</taxon>
        <taxon>asterids</taxon>
        <taxon>lamiids</taxon>
        <taxon>Gentianales</taxon>
        <taxon>Rubiaceae</taxon>
        <taxon>Ixoroideae</taxon>
        <taxon>Gardenieae complex</taxon>
        <taxon>Bertiereae - Coffeeae clade</taxon>
        <taxon>Coffeeae</taxon>
        <taxon>Coffea</taxon>
    </lineage>
</organism>
<dbReference type="InterPro" id="IPR000477">
    <property type="entry name" value="RT_dom"/>
</dbReference>
<sequence length="497" mass="57633">MGFNDKWRSWIMECISTAYYSFLVNREVKEYVVPQRGIRQDDPLSPYLFLLCSEGFSNLLQKAVTEKKIEGMRISRQGPRLSHLFFADDSLIFCKADSQNATELKRLLNIYERGTGQLINLEKSSVIFSNNMHIQQRLKTWKNKLLSAAGKEIMLKYVALALPTYTMSCFKLLKKLCKEINSTMDNYWWGKENGKNKMHWKAWNKMSRNKKAGGLGFKDLEAFNLALLGKQIWRLLTQPNLLVSRVLKSRYHPKQSIFKSKVAGNASWIWKGLMRARLMVEEGTRKRIGNGMSTNIWEDNWIPMTPIGRVTTQQPQGVNLVKVTDLIVQKRWNKNLLFRNFTPMEVEGILSIPVSLVDREDSNFWIHNSNGHYSVPSAYRVQTEGLKAYEQEFRGLASTSWSIQECVKKTAKQLNMRYLTVIMLNWCGEWRLSSGRELQICKSRNAKEFEGKQHPPLRIVLKAQEEWLEYGEATVIALKMSTEETGDQPQHPNNKKK</sequence>
<evidence type="ECO:0000259" key="1">
    <source>
        <dbReference type="PROSITE" id="PS50878"/>
    </source>
</evidence>
<dbReference type="PANTHER" id="PTHR33116">
    <property type="entry name" value="REVERSE TRANSCRIPTASE ZINC-BINDING DOMAIN-CONTAINING PROTEIN-RELATED-RELATED"/>
    <property type="match status" value="1"/>
</dbReference>
<dbReference type="RefSeq" id="XP_027093730.1">
    <property type="nucleotide sequence ID" value="XM_027237929.1"/>
</dbReference>
<evidence type="ECO:0000313" key="2">
    <source>
        <dbReference type="Proteomes" id="UP001652660"/>
    </source>
</evidence>
<name>A0A6P6USF9_COFAR</name>
<gene>
    <name evidence="3" type="primary">LOC113714133</name>
</gene>
<dbReference type="Pfam" id="PF00078">
    <property type="entry name" value="RVT_1"/>
    <property type="match status" value="1"/>
</dbReference>
<evidence type="ECO:0000313" key="3">
    <source>
        <dbReference type="RefSeq" id="XP_027093730.1"/>
    </source>
</evidence>
<dbReference type="PROSITE" id="PS50878">
    <property type="entry name" value="RT_POL"/>
    <property type="match status" value="1"/>
</dbReference>
<dbReference type="AlphaFoldDB" id="A0A6P6USF9"/>
<keyword evidence="2" id="KW-1185">Reference proteome</keyword>
<protein>
    <recommendedName>
        <fullName evidence="1">Reverse transcriptase domain-containing protein</fullName>
    </recommendedName>
</protein>
<feature type="domain" description="Reverse transcriptase" evidence="1">
    <location>
        <begin position="1"/>
        <end position="146"/>
    </location>
</feature>
<dbReference type="GeneID" id="113714133"/>